<protein>
    <submittedName>
        <fullName evidence="2">AAA domain-containing protein</fullName>
    </submittedName>
</protein>
<dbReference type="SUPFAM" id="SSF52540">
    <property type="entry name" value="P-loop containing nucleoside triphosphate hydrolases"/>
    <property type="match status" value="1"/>
</dbReference>
<dbReference type="EMBL" id="FNCC01000015">
    <property type="protein sequence ID" value="SDH04652.1"/>
    <property type="molecule type" value="Genomic_DNA"/>
</dbReference>
<gene>
    <name evidence="2" type="ORF">SAMN05216553_11526</name>
</gene>
<dbReference type="CDD" id="cd01983">
    <property type="entry name" value="SIMIBI"/>
    <property type="match status" value="1"/>
</dbReference>
<name>A0A1G7Z7C1_9PSEU</name>
<dbReference type="Gene3D" id="3.40.50.300">
    <property type="entry name" value="P-loop containing nucleotide triphosphate hydrolases"/>
    <property type="match status" value="1"/>
</dbReference>
<dbReference type="Proteomes" id="UP000199623">
    <property type="component" value="Unassembled WGS sequence"/>
</dbReference>
<dbReference type="AlphaFoldDB" id="A0A1G7Z7C1"/>
<evidence type="ECO:0000313" key="3">
    <source>
        <dbReference type="Proteomes" id="UP000199623"/>
    </source>
</evidence>
<dbReference type="InterPro" id="IPR027417">
    <property type="entry name" value="P-loop_NTPase"/>
</dbReference>
<sequence length="204" mass="22451">MSSSVERPVTVAVAGTHSTGKTTFIARLAHELRRDKITVAHVADLGETAMSLGLPLLDNHTWASTLWFITKGISKEIEAWNRADVVLVDRPVADAIGYYRAALVYRGEEPEHDRVIMLESLAKHHSVNYDLLFKTTLDPTIPLGDNKERDSNARFRHLADLHVASVLEDLDLPHELLPVDGHDDALAQAIHFIDGHLSGVAGTS</sequence>
<keyword evidence="3" id="KW-1185">Reference proteome</keyword>
<dbReference type="RefSeq" id="WP_176946993.1">
    <property type="nucleotide sequence ID" value="NZ_FNCC01000015.1"/>
</dbReference>
<evidence type="ECO:0000259" key="1">
    <source>
        <dbReference type="Pfam" id="PF13521"/>
    </source>
</evidence>
<dbReference type="STRING" id="200378.SAMN05216553_11526"/>
<dbReference type="InterPro" id="IPR038727">
    <property type="entry name" value="NadR/Ttd14_AAA_dom"/>
</dbReference>
<evidence type="ECO:0000313" key="2">
    <source>
        <dbReference type="EMBL" id="SDH04652.1"/>
    </source>
</evidence>
<accession>A0A1G7Z7C1</accession>
<dbReference type="Pfam" id="PF13521">
    <property type="entry name" value="AAA_28"/>
    <property type="match status" value="1"/>
</dbReference>
<proteinExistence type="predicted"/>
<reference evidence="3" key="1">
    <citation type="submission" date="2016-10" db="EMBL/GenBank/DDBJ databases">
        <authorList>
            <person name="Varghese N."/>
            <person name="Submissions S."/>
        </authorList>
    </citation>
    <scope>NUCLEOTIDE SEQUENCE [LARGE SCALE GENOMIC DNA]</scope>
    <source>
        <strain evidence="3">CGMCC 4.3506</strain>
    </source>
</reference>
<feature type="domain" description="NadR/Ttd14 AAA" evidence="1">
    <location>
        <begin position="11"/>
        <end position="169"/>
    </location>
</feature>
<organism evidence="2 3">
    <name type="scientific">Lentzea fradiae</name>
    <dbReference type="NCBI Taxonomy" id="200378"/>
    <lineage>
        <taxon>Bacteria</taxon>
        <taxon>Bacillati</taxon>
        <taxon>Actinomycetota</taxon>
        <taxon>Actinomycetes</taxon>
        <taxon>Pseudonocardiales</taxon>
        <taxon>Pseudonocardiaceae</taxon>
        <taxon>Lentzea</taxon>
    </lineage>
</organism>